<evidence type="ECO:0000313" key="3">
    <source>
        <dbReference type="Proteomes" id="UP000050509"/>
    </source>
</evidence>
<evidence type="ECO:0000256" key="1">
    <source>
        <dbReference type="SAM" id="Phobius"/>
    </source>
</evidence>
<dbReference type="Proteomes" id="UP000050509">
    <property type="component" value="Unassembled WGS sequence"/>
</dbReference>
<comment type="caution">
    <text evidence="2">The sequence shown here is derived from an EMBL/GenBank/DDBJ whole genome shotgun (WGS) entry which is preliminary data.</text>
</comment>
<feature type="transmembrane region" description="Helical" evidence="1">
    <location>
        <begin position="76"/>
        <end position="95"/>
    </location>
</feature>
<gene>
    <name evidence="2" type="ORF">SE17_33495</name>
</gene>
<evidence type="ECO:0008006" key="4">
    <source>
        <dbReference type="Google" id="ProtNLM"/>
    </source>
</evidence>
<sequence>GVLLALASALTKPQAAIVPVLWILWADRNSPQRARLWGGIALGTLLLALPPTIINPGIWSDWLASLTAYRARILQMGAWQGPSVVLFALAAWLWYRSRRGGWQWWLAAGVFPQTSFYGMVALMPALRPRPNNWTLAGLALAGVLQGPMQLDLANGTSLVFLPWILCGHLLAAWMIAGGTRHDPALVIPPAQTQVAEVR</sequence>
<accession>A0A0P9CUG3</accession>
<dbReference type="EMBL" id="LJCR01002070">
    <property type="protein sequence ID" value="KPV49287.1"/>
    <property type="molecule type" value="Genomic_DNA"/>
</dbReference>
<name>A0A0P9CUG3_9CHLR</name>
<keyword evidence="3" id="KW-1185">Reference proteome</keyword>
<feature type="transmembrane region" description="Helical" evidence="1">
    <location>
        <begin position="39"/>
        <end position="64"/>
    </location>
</feature>
<dbReference type="AlphaFoldDB" id="A0A0P9CUG3"/>
<feature type="transmembrane region" description="Helical" evidence="1">
    <location>
        <begin position="101"/>
        <end position="126"/>
    </location>
</feature>
<keyword evidence="1" id="KW-1133">Transmembrane helix</keyword>
<organism evidence="2 3">
    <name type="scientific">Kouleothrix aurantiaca</name>
    <dbReference type="NCBI Taxonomy" id="186479"/>
    <lineage>
        <taxon>Bacteria</taxon>
        <taxon>Bacillati</taxon>
        <taxon>Chloroflexota</taxon>
        <taxon>Chloroflexia</taxon>
        <taxon>Chloroflexales</taxon>
        <taxon>Roseiflexineae</taxon>
        <taxon>Roseiflexaceae</taxon>
        <taxon>Kouleothrix</taxon>
    </lineage>
</organism>
<reference evidence="2 3" key="1">
    <citation type="submission" date="2015-09" db="EMBL/GenBank/DDBJ databases">
        <title>Draft genome sequence of Kouleothrix aurantiaca JCM 19913.</title>
        <authorList>
            <person name="Hemp J."/>
        </authorList>
    </citation>
    <scope>NUCLEOTIDE SEQUENCE [LARGE SCALE GENOMIC DNA]</scope>
    <source>
        <strain evidence="2 3">COM-B</strain>
    </source>
</reference>
<proteinExistence type="predicted"/>
<protein>
    <recommendedName>
        <fullName evidence="4">DUF2029 domain-containing protein</fullName>
    </recommendedName>
</protein>
<keyword evidence="1" id="KW-0472">Membrane</keyword>
<keyword evidence="1" id="KW-0812">Transmembrane</keyword>
<feature type="transmembrane region" description="Helical" evidence="1">
    <location>
        <begin position="156"/>
        <end position="176"/>
    </location>
</feature>
<feature type="non-terminal residue" evidence="2">
    <location>
        <position position="1"/>
    </location>
</feature>
<evidence type="ECO:0000313" key="2">
    <source>
        <dbReference type="EMBL" id="KPV49287.1"/>
    </source>
</evidence>